<sequence length="235" mass="27982">MFPRDFQNEDFDKEKLRILQNINNQIQSMALRLDLIVGHVEENIFKIKSSNSNNFRNSLLEINNSLEIKPILYFENRHCVSQIENNRKFNSEEDVAIDNRHVVKIIDNFPKVVKKSKKKISKKKTVNINEFNDSKQSILNLPTQQKQECLKINKRSKQQRIFNTFVRESINQLLGSDFMRTHDVQDIDPQVMEMIRKEAVEHYLPENIRPRRAWHLAKASLRTLKRTLNNRKQKE</sequence>
<gene>
    <name evidence="1" type="ORF">OXX778_LOCUS11332</name>
</gene>
<dbReference type="OrthoDB" id="10414151at2759"/>
<dbReference type="Proteomes" id="UP000663879">
    <property type="component" value="Unassembled WGS sequence"/>
</dbReference>
<dbReference type="AlphaFoldDB" id="A0A813ZLK4"/>
<dbReference type="EMBL" id="CAJNOC010001905">
    <property type="protein sequence ID" value="CAF0899651.1"/>
    <property type="molecule type" value="Genomic_DNA"/>
</dbReference>
<reference evidence="1" key="1">
    <citation type="submission" date="2021-02" db="EMBL/GenBank/DDBJ databases">
        <authorList>
            <person name="Nowell W R."/>
        </authorList>
    </citation>
    <scope>NUCLEOTIDE SEQUENCE</scope>
    <source>
        <strain evidence="1">Ploen Becks lab</strain>
    </source>
</reference>
<name>A0A813ZLK4_9BILA</name>
<organism evidence="1 2">
    <name type="scientific">Brachionus calyciflorus</name>
    <dbReference type="NCBI Taxonomy" id="104777"/>
    <lineage>
        <taxon>Eukaryota</taxon>
        <taxon>Metazoa</taxon>
        <taxon>Spiralia</taxon>
        <taxon>Gnathifera</taxon>
        <taxon>Rotifera</taxon>
        <taxon>Eurotatoria</taxon>
        <taxon>Monogononta</taxon>
        <taxon>Pseudotrocha</taxon>
        <taxon>Ploima</taxon>
        <taxon>Brachionidae</taxon>
        <taxon>Brachionus</taxon>
    </lineage>
</organism>
<comment type="caution">
    <text evidence="1">The sequence shown here is derived from an EMBL/GenBank/DDBJ whole genome shotgun (WGS) entry which is preliminary data.</text>
</comment>
<accession>A0A813ZLK4</accession>
<protein>
    <submittedName>
        <fullName evidence="1">Uncharacterized protein</fullName>
    </submittedName>
</protein>
<evidence type="ECO:0000313" key="1">
    <source>
        <dbReference type="EMBL" id="CAF0899651.1"/>
    </source>
</evidence>
<proteinExistence type="predicted"/>
<evidence type="ECO:0000313" key="2">
    <source>
        <dbReference type="Proteomes" id="UP000663879"/>
    </source>
</evidence>
<keyword evidence="2" id="KW-1185">Reference proteome</keyword>